<dbReference type="CDD" id="cd14792">
    <property type="entry name" value="GH27"/>
    <property type="match status" value="1"/>
</dbReference>
<evidence type="ECO:0000259" key="7">
    <source>
        <dbReference type="Pfam" id="PF17801"/>
    </source>
</evidence>
<dbReference type="InterPro" id="IPR015919">
    <property type="entry name" value="Cadherin-like_sf"/>
</dbReference>
<keyword evidence="3 5" id="KW-0378">Hydrolase</keyword>
<evidence type="ECO:0000259" key="6">
    <source>
        <dbReference type="Pfam" id="PF00561"/>
    </source>
</evidence>
<dbReference type="SUPFAM" id="SSF51445">
    <property type="entry name" value="(Trans)glycosidases"/>
    <property type="match status" value="1"/>
</dbReference>
<dbReference type="InterPro" id="IPR013780">
    <property type="entry name" value="Glyco_hydro_b"/>
</dbReference>
<evidence type="ECO:0000256" key="3">
    <source>
        <dbReference type="ARBA" id="ARBA00022801"/>
    </source>
</evidence>
<dbReference type="Pfam" id="PF17801">
    <property type="entry name" value="Melibiase_C"/>
    <property type="match status" value="1"/>
</dbReference>
<dbReference type="Gene3D" id="2.60.40.10">
    <property type="entry name" value="Immunoglobulins"/>
    <property type="match status" value="1"/>
</dbReference>
<dbReference type="Pfam" id="PF00561">
    <property type="entry name" value="Abhydrolase_1"/>
    <property type="match status" value="1"/>
</dbReference>
<evidence type="ECO:0000256" key="4">
    <source>
        <dbReference type="ARBA" id="ARBA00023295"/>
    </source>
</evidence>
<comment type="catalytic activity">
    <reaction evidence="5">
        <text>Hydrolysis of terminal, non-reducing alpha-D-galactose residues in alpha-D-galactosides, including galactose oligosaccharides, galactomannans and galactolipids.</text>
        <dbReference type="EC" id="3.2.1.22"/>
    </reaction>
</comment>
<dbReference type="GO" id="GO:0016020">
    <property type="term" value="C:membrane"/>
    <property type="evidence" value="ECO:0007669"/>
    <property type="project" value="InterPro"/>
</dbReference>
<gene>
    <name evidence="8" type="ORF">SAMN05660461_0264</name>
</gene>
<dbReference type="SUPFAM" id="SSF49313">
    <property type="entry name" value="Cadherin-like"/>
    <property type="match status" value="1"/>
</dbReference>
<dbReference type="InterPro" id="IPR000073">
    <property type="entry name" value="AB_hydrolase_1"/>
</dbReference>
<keyword evidence="4 5" id="KW-0326">Glycosidase</keyword>
<proteinExistence type="inferred from homology"/>
<evidence type="ECO:0000313" key="8">
    <source>
        <dbReference type="EMBL" id="SKC95168.1"/>
    </source>
</evidence>
<dbReference type="PRINTS" id="PR00740">
    <property type="entry name" value="GLHYDRLASE27"/>
</dbReference>
<dbReference type="InterPro" id="IPR013785">
    <property type="entry name" value="Aldolase_TIM"/>
</dbReference>
<dbReference type="GO" id="GO:0005975">
    <property type="term" value="P:carbohydrate metabolic process"/>
    <property type="evidence" value="ECO:0007669"/>
    <property type="project" value="InterPro"/>
</dbReference>
<name>A0A1T5N550_9BACT</name>
<dbReference type="PANTHER" id="PTHR11452:SF75">
    <property type="entry name" value="ALPHA-GALACTOSIDASE MEL1"/>
    <property type="match status" value="1"/>
</dbReference>
<evidence type="ECO:0000256" key="5">
    <source>
        <dbReference type="RuleBase" id="RU361168"/>
    </source>
</evidence>
<dbReference type="GO" id="GO:0005509">
    <property type="term" value="F:calcium ion binding"/>
    <property type="evidence" value="ECO:0007669"/>
    <property type="project" value="InterPro"/>
</dbReference>
<dbReference type="PANTHER" id="PTHR11452">
    <property type="entry name" value="ALPHA-GALACTOSIDASE/ALPHA-N-ACETYLGALACTOSAMINIDASE"/>
    <property type="match status" value="1"/>
</dbReference>
<dbReference type="InterPro" id="IPR002241">
    <property type="entry name" value="Glyco_hydro_27"/>
</dbReference>
<dbReference type="InterPro" id="IPR013783">
    <property type="entry name" value="Ig-like_fold"/>
</dbReference>
<dbReference type="InterPro" id="IPR029058">
    <property type="entry name" value="AB_hydrolase_fold"/>
</dbReference>
<evidence type="ECO:0000256" key="2">
    <source>
        <dbReference type="ARBA" id="ARBA00022729"/>
    </source>
</evidence>
<feature type="domain" description="Alpha galactosidase C-terminal" evidence="7">
    <location>
        <begin position="725"/>
        <end position="798"/>
    </location>
</feature>
<dbReference type="EC" id="3.2.1.22" evidence="5"/>
<dbReference type="Gene3D" id="3.40.50.1820">
    <property type="entry name" value="alpha/beta hydrolase"/>
    <property type="match status" value="1"/>
</dbReference>
<organism evidence="8 9">
    <name type="scientific">Chitinophaga ginsengisegetis</name>
    <dbReference type="NCBI Taxonomy" id="393003"/>
    <lineage>
        <taxon>Bacteria</taxon>
        <taxon>Pseudomonadati</taxon>
        <taxon>Bacteroidota</taxon>
        <taxon>Chitinophagia</taxon>
        <taxon>Chitinophagales</taxon>
        <taxon>Chitinophagaceae</taxon>
        <taxon>Chitinophaga</taxon>
    </lineage>
</organism>
<dbReference type="Proteomes" id="UP000190166">
    <property type="component" value="Unassembled WGS sequence"/>
</dbReference>
<dbReference type="Pfam" id="PF16499">
    <property type="entry name" value="Melibiase_2"/>
    <property type="match status" value="1"/>
</dbReference>
<evidence type="ECO:0000256" key="1">
    <source>
        <dbReference type="ARBA" id="ARBA00009743"/>
    </source>
</evidence>
<dbReference type="AlphaFoldDB" id="A0A1T5N550"/>
<dbReference type="Gene3D" id="2.60.40.1180">
    <property type="entry name" value="Golgi alpha-mannosidase II"/>
    <property type="match status" value="1"/>
</dbReference>
<keyword evidence="9" id="KW-1185">Reference proteome</keyword>
<dbReference type="InterPro" id="IPR017853">
    <property type="entry name" value="GH"/>
</dbReference>
<protein>
    <recommendedName>
        <fullName evidence="5">Alpha-galactosidase</fullName>
        <ecNumber evidence="5">3.2.1.22</ecNumber>
    </recommendedName>
    <alternativeName>
        <fullName evidence="5">Melibiase</fullName>
    </alternativeName>
</protein>
<comment type="similarity">
    <text evidence="1 5">Belongs to the glycosyl hydrolase 27 family.</text>
</comment>
<dbReference type="STRING" id="393003.SAMN05660461_0264"/>
<sequence>MKRISLLAVMIFTFLISYSQQLYVKTFGDPHHPAIVFIHGGPRGNSVLFEGTTAQKLAGRGFYVIVYDRRGEGRSSYDNAKVTYGEAFEDLNGIYKKFHLTKASLIGFSFGGLVTTLFAEKYPEKINAVVLTSALFAQQATYNHILDSVKRIYTRKQDAIQLKKITDVALLDKNSAAYRKECFALAAENGFFKAGQLSDEATKIYAAYEASDLSKKDIRNDQAPGLFYKNEKLVNIDVRPILAKLKSKGIAIFGLYGKDDGIFSSEMINSIQAIIGAGHFKYLDHASHYLFADRQDAFLNSIAAWLQETEPHINGPRVYGARPGKAFMYTIPATGKRPMTFQVKHLPEGATLDKNSGVISGSVKEKGDYTIELIAVNKYGRSAKTFTLVIGDKLALTPPMGWSSWYSFGRNVTLDKVIRTAEMIRDKGLQQYGWSVIEIDDPWTKQPGKEDSIWTKLKQKTGTAYSYYEGPDNLPGRVGQVRNENGELIPNQYFTDIKAFPALMHKMGFKAGIYSSPGPLTCGGVAGSYGYEQTDAKFFADNGFDYLKYDWCSYGSLAKNESKAELIKPYRLMSDALQAQKRDIIHALCQYGMGNVWEWGNESGGQLWRTEGDITDNWHSVYGAIRKLADKAQYVKPGNWNDPDILQIGVVGAQSEGEAKRNHLTPDEQKTHFSMWCMLDAPLLIGANIELLDDFTLGLITNEEVIAVNQDALGMAAGLKTVLPDTVEVWSKPLEDGGTAVGLLNAGDKAVTTTFPFSAVGLEGTYAVRDLWEKKDLGLFSKEISITIPSHGIVLWKIIRKKAGAAR</sequence>
<dbReference type="Gene3D" id="3.20.20.70">
    <property type="entry name" value="Aldolase class I"/>
    <property type="match status" value="1"/>
</dbReference>
<dbReference type="EMBL" id="FUZZ01000001">
    <property type="protein sequence ID" value="SKC95168.1"/>
    <property type="molecule type" value="Genomic_DNA"/>
</dbReference>
<dbReference type="RefSeq" id="WP_079467613.1">
    <property type="nucleotide sequence ID" value="NZ_FUZZ01000001.1"/>
</dbReference>
<dbReference type="SUPFAM" id="SSF51011">
    <property type="entry name" value="Glycosyl hydrolase domain"/>
    <property type="match status" value="1"/>
</dbReference>
<dbReference type="GO" id="GO:0004557">
    <property type="term" value="F:alpha-galactosidase activity"/>
    <property type="evidence" value="ECO:0007669"/>
    <property type="project" value="UniProtKB-EC"/>
</dbReference>
<dbReference type="InterPro" id="IPR041233">
    <property type="entry name" value="Melibiase_C"/>
</dbReference>
<evidence type="ECO:0000313" key="9">
    <source>
        <dbReference type="Proteomes" id="UP000190166"/>
    </source>
</evidence>
<dbReference type="PRINTS" id="PR00111">
    <property type="entry name" value="ABHYDROLASE"/>
</dbReference>
<reference evidence="9" key="1">
    <citation type="submission" date="2017-02" db="EMBL/GenBank/DDBJ databases">
        <authorList>
            <person name="Varghese N."/>
            <person name="Submissions S."/>
        </authorList>
    </citation>
    <scope>NUCLEOTIDE SEQUENCE [LARGE SCALE GENOMIC DNA]</scope>
    <source>
        <strain evidence="9">DSM 18108</strain>
    </source>
</reference>
<feature type="domain" description="AB hydrolase-1" evidence="6">
    <location>
        <begin position="33"/>
        <end position="293"/>
    </location>
</feature>
<dbReference type="SUPFAM" id="SSF53474">
    <property type="entry name" value="alpha/beta-Hydrolases"/>
    <property type="match status" value="1"/>
</dbReference>
<keyword evidence="2" id="KW-0732">Signal</keyword>
<dbReference type="Pfam" id="PF05345">
    <property type="entry name" value="He_PIG"/>
    <property type="match status" value="1"/>
</dbReference>
<keyword evidence="5" id="KW-1015">Disulfide bond</keyword>
<accession>A0A1T5N550</accession>